<dbReference type="PANTHER" id="PTHR43884:SF12">
    <property type="entry name" value="ISOVALERYL-COA DEHYDROGENASE, MITOCHONDRIAL-RELATED"/>
    <property type="match status" value="1"/>
</dbReference>
<comment type="caution">
    <text evidence="10">The sequence shown here is derived from an EMBL/GenBank/DDBJ whole genome shotgun (WGS) entry which is preliminary data.</text>
</comment>
<evidence type="ECO:0000313" key="11">
    <source>
        <dbReference type="Proteomes" id="UP000739538"/>
    </source>
</evidence>
<dbReference type="AlphaFoldDB" id="A0A956NJW3"/>
<dbReference type="FunFam" id="2.40.110.10:FF:000002">
    <property type="entry name" value="Acyl-CoA dehydrogenase fadE12"/>
    <property type="match status" value="1"/>
</dbReference>
<evidence type="ECO:0000256" key="1">
    <source>
        <dbReference type="ARBA" id="ARBA00001974"/>
    </source>
</evidence>
<dbReference type="InterPro" id="IPR046373">
    <property type="entry name" value="Acyl-CoA_Oxase/DH_mid-dom_sf"/>
</dbReference>
<evidence type="ECO:0000256" key="2">
    <source>
        <dbReference type="ARBA" id="ARBA00009347"/>
    </source>
</evidence>
<dbReference type="InterPro" id="IPR013786">
    <property type="entry name" value="AcylCoA_DH/ox_N"/>
</dbReference>
<evidence type="ECO:0000256" key="3">
    <source>
        <dbReference type="ARBA" id="ARBA00022630"/>
    </source>
</evidence>
<dbReference type="InterPro" id="IPR006091">
    <property type="entry name" value="Acyl-CoA_Oxase/DH_mid-dom"/>
</dbReference>
<evidence type="ECO:0000256" key="4">
    <source>
        <dbReference type="ARBA" id="ARBA00022827"/>
    </source>
</evidence>
<comment type="cofactor">
    <cofactor evidence="1 6">
        <name>FAD</name>
        <dbReference type="ChEBI" id="CHEBI:57692"/>
    </cofactor>
</comment>
<reference evidence="10" key="1">
    <citation type="submission" date="2020-04" db="EMBL/GenBank/DDBJ databases">
        <authorList>
            <person name="Zhang T."/>
        </authorList>
    </citation>
    <scope>NUCLEOTIDE SEQUENCE</scope>
    <source>
        <strain evidence="10">HKST-UBA02</strain>
    </source>
</reference>
<dbReference type="Gene3D" id="1.10.540.10">
    <property type="entry name" value="Acyl-CoA dehydrogenase/oxidase, N-terminal domain"/>
    <property type="match status" value="1"/>
</dbReference>
<feature type="domain" description="Acyl-CoA dehydrogenase/oxidase N-terminal" evidence="9">
    <location>
        <begin position="15"/>
        <end position="127"/>
    </location>
</feature>
<dbReference type="Gene3D" id="1.20.140.10">
    <property type="entry name" value="Butyryl-CoA Dehydrogenase, subunit A, domain 3"/>
    <property type="match status" value="1"/>
</dbReference>
<feature type="domain" description="Acyl-CoA oxidase/dehydrogenase middle" evidence="8">
    <location>
        <begin position="132"/>
        <end position="227"/>
    </location>
</feature>
<dbReference type="Gene3D" id="2.40.110.10">
    <property type="entry name" value="Butyryl-CoA Dehydrogenase, subunit A, domain 2"/>
    <property type="match status" value="1"/>
</dbReference>
<comment type="similarity">
    <text evidence="2 6">Belongs to the acyl-CoA dehydrogenase family.</text>
</comment>
<dbReference type="Pfam" id="PF02771">
    <property type="entry name" value="Acyl-CoA_dh_N"/>
    <property type="match status" value="1"/>
</dbReference>
<reference evidence="10" key="2">
    <citation type="journal article" date="2021" name="Microbiome">
        <title>Successional dynamics and alternative stable states in a saline activated sludge microbial community over 9 years.</title>
        <authorList>
            <person name="Wang Y."/>
            <person name="Ye J."/>
            <person name="Ju F."/>
            <person name="Liu L."/>
            <person name="Boyd J.A."/>
            <person name="Deng Y."/>
            <person name="Parks D.H."/>
            <person name="Jiang X."/>
            <person name="Yin X."/>
            <person name="Woodcroft B.J."/>
            <person name="Tyson G.W."/>
            <person name="Hugenholtz P."/>
            <person name="Polz M.F."/>
            <person name="Zhang T."/>
        </authorList>
    </citation>
    <scope>NUCLEOTIDE SEQUENCE</scope>
    <source>
        <strain evidence="10">HKST-UBA02</strain>
    </source>
</reference>
<organism evidence="10 11">
    <name type="scientific">Eiseniibacteriota bacterium</name>
    <dbReference type="NCBI Taxonomy" id="2212470"/>
    <lineage>
        <taxon>Bacteria</taxon>
        <taxon>Candidatus Eiseniibacteriota</taxon>
    </lineage>
</organism>
<dbReference type="Proteomes" id="UP000739538">
    <property type="component" value="Unassembled WGS sequence"/>
</dbReference>
<dbReference type="SUPFAM" id="SSF56645">
    <property type="entry name" value="Acyl-CoA dehydrogenase NM domain-like"/>
    <property type="match status" value="1"/>
</dbReference>
<dbReference type="SUPFAM" id="SSF47203">
    <property type="entry name" value="Acyl-CoA dehydrogenase C-terminal domain-like"/>
    <property type="match status" value="1"/>
</dbReference>
<keyword evidence="4 6" id="KW-0274">FAD</keyword>
<keyword evidence="3 6" id="KW-0285">Flavoprotein</keyword>
<keyword evidence="5 6" id="KW-0560">Oxidoreductase</keyword>
<evidence type="ECO:0000256" key="6">
    <source>
        <dbReference type="RuleBase" id="RU362125"/>
    </source>
</evidence>
<dbReference type="InterPro" id="IPR037069">
    <property type="entry name" value="AcylCoA_DH/ox_N_sf"/>
</dbReference>
<dbReference type="GO" id="GO:0050660">
    <property type="term" value="F:flavin adenine dinucleotide binding"/>
    <property type="evidence" value="ECO:0007669"/>
    <property type="project" value="InterPro"/>
</dbReference>
<sequence length="397" mass="43903">MARQIDTYLEPLLDEERFAFYQAVCDFSDAEIAPRLLSWEREHQLTPDDVLRKMGELGLFGLTVREEFGGQGGTHLDLILMGLALGYHSQSVAITPGAASSLGTKPLQLFGRDEQKKAHLPDLAAGKRMFVFGLSEPGRGSDATNPEVVAVRKGDSWVIKGEKCWSTNARWASHVVVHALTDPNGRPGYRSTCFIVPMDAKGVHYQEMEGKQVWLQSSTGSIAFDEVEVPADAILGEENEGFKVMATTLNGGRLFIAGLSLASLAFMLDKCRTYVQERIQFDDKPIGRFQRVQDVLLDMDIALHQGVTWLLHLVKEYDAGTMRRESAAKVKIECSRRASELAILAMDICGGVSCLDEFGLIRHNRDLFVCRVGEGSNFALKSLSTRPLVPEIANILE</sequence>
<dbReference type="PANTHER" id="PTHR43884">
    <property type="entry name" value="ACYL-COA DEHYDROGENASE"/>
    <property type="match status" value="1"/>
</dbReference>
<evidence type="ECO:0000259" key="9">
    <source>
        <dbReference type="Pfam" id="PF02771"/>
    </source>
</evidence>
<evidence type="ECO:0000259" key="8">
    <source>
        <dbReference type="Pfam" id="PF02770"/>
    </source>
</evidence>
<dbReference type="Pfam" id="PF02770">
    <property type="entry name" value="Acyl-CoA_dh_M"/>
    <property type="match status" value="1"/>
</dbReference>
<feature type="domain" description="Acyl-CoA dehydrogenase/oxidase C-terminal" evidence="7">
    <location>
        <begin position="239"/>
        <end position="377"/>
    </location>
</feature>
<dbReference type="EMBL" id="JAGQHS010000180">
    <property type="protein sequence ID" value="MCA9758505.1"/>
    <property type="molecule type" value="Genomic_DNA"/>
</dbReference>
<dbReference type="InterPro" id="IPR009075">
    <property type="entry name" value="AcylCo_DH/oxidase_C"/>
</dbReference>
<evidence type="ECO:0000256" key="5">
    <source>
        <dbReference type="ARBA" id="ARBA00023002"/>
    </source>
</evidence>
<dbReference type="InterPro" id="IPR036250">
    <property type="entry name" value="AcylCo_DH-like_C"/>
</dbReference>
<evidence type="ECO:0000259" key="7">
    <source>
        <dbReference type="Pfam" id="PF00441"/>
    </source>
</evidence>
<evidence type="ECO:0000313" key="10">
    <source>
        <dbReference type="EMBL" id="MCA9758505.1"/>
    </source>
</evidence>
<proteinExistence type="inferred from homology"/>
<name>A0A956NJW3_UNCEI</name>
<dbReference type="InterPro" id="IPR009100">
    <property type="entry name" value="AcylCoA_DH/oxidase_NM_dom_sf"/>
</dbReference>
<accession>A0A956NJW3</accession>
<dbReference type="Pfam" id="PF00441">
    <property type="entry name" value="Acyl-CoA_dh_1"/>
    <property type="match status" value="1"/>
</dbReference>
<protein>
    <submittedName>
        <fullName evidence="10">Acyl-CoA/acyl-ACP dehydrogenase</fullName>
    </submittedName>
</protein>
<dbReference type="GO" id="GO:0003995">
    <property type="term" value="F:acyl-CoA dehydrogenase activity"/>
    <property type="evidence" value="ECO:0007669"/>
    <property type="project" value="TreeGrafter"/>
</dbReference>
<gene>
    <name evidence="10" type="ORF">KDA27_22100</name>
</gene>